<dbReference type="InterPro" id="IPR004166">
    <property type="entry name" value="a-kinase_dom"/>
</dbReference>
<organism evidence="8 9">
    <name type="scientific">Puccinia graminis f. sp. tritici (strain CRL 75-36-700-3 / race SCCL)</name>
    <name type="common">Black stem rust fungus</name>
    <dbReference type="NCBI Taxonomy" id="418459"/>
    <lineage>
        <taxon>Eukaryota</taxon>
        <taxon>Fungi</taxon>
        <taxon>Dikarya</taxon>
        <taxon>Basidiomycota</taxon>
        <taxon>Pucciniomycotina</taxon>
        <taxon>Pucciniomycetes</taxon>
        <taxon>Pucciniales</taxon>
        <taxon>Pucciniaceae</taxon>
        <taxon>Puccinia</taxon>
    </lineage>
</organism>
<evidence type="ECO:0000256" key="1">
    <source>
        <dbReference type="ARBA" id="ARBA00022527"/>
    </source>
</evidence>
<keyword evidence="2" id="KW-0808">Transferase</keyword>
<protein>
    <submittedName>
        <fullName evidence="8">AlphaK I10</fullName>
    </submittedName>
</protein>
<dbReference type="KEGG" id="pgr:PGTG_03561"/>
<dbReference type="OrthoDB" id="301415at2759"/>
<evidence type="ECO:0000256" key="4">
    <source>
        <dbReference type="ARBA" id="ARBA00022777"/>
    </source>
</evidence>
<keyword evidence="4" id="KW-0418">Kinase</keyword>
<feature type="compositionally biased region" description="Polar residues" evidence="6">
    <location>
        <begin position="137"/>
        <end position="153"/>
    </location>
</feature>
<feature type="domain" description="Alpha-type protein kinase" evidence="7">
    <location>
        <begin position="288"/>
        <end position="489"/>
    </location>
</feature>
<feature type="compositionally biased region" description="Polar residues" evidence="6">
    <location>
        <begin position="109"/>
        <end position="118"/>
    </location>
</feature>
<reference evidence="9" key="2">
    <citation type="journal article" date="2011" name="Proc. Natl. Acad. Sci. U.S.A.">
        <title>Obligate biotrophy features unraveled by the genomic analysis of rust fungi.</title>
        <authorList>
            <person name="Duplessis S."/>
            <person name="Cuomo C.A."/>
            <person name="Lin Y.-C."/>
            <person name="Aerts A."/>
            <person name="Tisserant E."/>
            <person name="Veneault-Fourrey C."/>
            <person name="Joly D.L."/>
            <person name="Hacquard S."/>
            <person name="Amselem J."/>
            <person name="Cantarel B.L."/>
            <person name="Chiu R."/>
            <person name="Coutinho P.M."/>
            <person name="Feau N."/>
            <person name="Field M."/>
            <person name="Frey P."/>
            <person name="Gelhaye E."/>
            <person name="Goldberg J."/>
            <person name="Grabherr M.G."/>
            <person name="Kodira C.D."/>
            <person name="Kohler A."/>
            <person name="Kuees U."/>
            <person name="Lindquist E.A."/>
            <person name="Lucas S.M."/>
            <person name="Mago R."/>
            <person name="Mauceli E."/>
            <person name="Morin E."/>
            <person name="Murat C."/>
            <person name="Pangilinan J.L."/>
            <person name="Park R."/>
            <person name="Pearson M."/>
            <person name="Quesneville H."/>
            <person name="Rouhier N."/>
            <person name="Sakthikumar S."/>
            <person name="Salamov A.A."/>
            <person name="Schmutz J."/>
            <person name="Selles B."/>
            <person name="Shapiro H."/>
            <person name="Tanguay P."/>
            <person name="Tuskan G.A."/>
            <person name="Henrissat B."/>
            <person name="Van de Peer Y."/>
            <person name="Rouze P."/>
            <person name="Ellis J.G."/>
            <person name="Dodds P.N."/>
            <person name="Schein J.E."/>
            <person name="Zhong S."/>
            <person name="Hamelin R.C."/>
            <person name="Grigoriev I.V."/>
            <person name="Szabo L.J."/>
            <person name="Martin F."/>
        </authorList>
    </citation>
    <scope>NUCLEOTIDE SEQUENCE [LARGE SCALE GENOMIC DNA]</scope>
    <source>
        <strain evidence="9">CRL 75-36-700-3 / race SCCL</strain>
    </source>
</reference>
<dbReference type="HOGENOM" id="CLU_020761_2_0_1"/>
<feature type="compositionally biased region" description="Polar residues" evidence="6">
    <location>
        <begin position="61"/>
        <end position="78"/>
    </location>
</feature>
<feature type="region of interest" description="Disordered" evidence="6">
    <location>
        <begin position="131"/>
        <end position="159"/>
    </location>
</feature>
<dbReference type="AlphaFoldDB" id="E3JZY0"/>
<evidence type="ECO:0000313" key="9">
    <source>
        <dbReference type="Proteomes" id="UP000008783"/>
    </source>
</evidence>
<evidence type="ECO:0000256" key="6">
    <source>
        <dbReference type="SAM" id="MobiDB-lite"/>
    </source>
</evidence>
<name>E3JZY0_PUCGT</name>
<dbReference type="PANTHER" id="PTHR45992:SF2">
    <property type="entry name" value="EUKARYOTIC ELONGATION FACTOR 2 KINASE"/>
    <property type="match status" value="1"/>
</dbReference>
<evidence type="ECO:0000256" key="2">
    <source>
        <dbReference type="ARBA" id="ARBA00022679"/>
    </source>
</evidence>
<sequence length="489" mass="54280">MPLCLKCQRWSDHALVGDACHDCFKFLGFNVDKMTHLFSGTNPPPAPSTALNNLPPPHTLPSAQNSQINTTTAPSHNHSTTILNTRATQSTLNVLKPPSNLPAPFPSHPNVTTSVPTIDSGSMAHFRRIVKEKRVKPTSSGPSSKQAKPSVTMPTPPAPANLIKHRDFGFHLYESDILVKNTGIHQIKQPYDLDNPNLYNDLCTSLWAMFSPQILTKTHFTSLPSNPKDYLCLSDGESRIPDQETLLGTVIACGNKSLASKMELLSKPMPSYLHINTDSWILAQRLLLDNIETTKATTESIIIKVNKREVIGSGGIHEVEIITDYVAKVMKDIQHQSLKLHAANARMYEACAVLLEEYLSVIEACQGLPMNTKAKAKQMQIIRHSVVFTGDIFCPTDIYFFEKHLPGKYVKYSSNTDFNITVDQIRMDPKVFQLMNTFTHWTYNISNGKNLVADLQGVGPHITDPQIIDLDESLWTLGNNSADGIKAFI</sequence>
<dbReference type="EMBL" id="DS178268">
    <property type="protein sequence ID" value="EFP77605.1"/>
    <property type="molecule type" value="Genomic_DNA"/>
</dbReference>
<dbReference type="InterPro" id="IPR051852">
    <property type="entry name" value="Alpha-type_PK"/>
</dbReference>
<keyword evidence="9" id="KW-1185">Reference proteome</keyword>
<keyword evidence="5" id="KW-0067">ATP-binding</keyword>
<keyword evidence="3" id="KW-0547">Nucleotide-binding</keyword>
<dbReference type="SUPFAM" id="SSF56112">
    <property type="entry name" value="Protein kinase-like (PK-like)"/>
    <property type="match status" value="1"/>
</dbReference>
<reference key="1">
    <citation type="submission" date="2007-01" db="EMBL/GenBank/DDBJ databases">
        <title>The Genome Sequence of Puccinia graminis f. sp. tritici Strain CRL 75-36-700-3.</title>
        <authorList>
            <consortium name="The Broad Institute Genome Sequencing Platform"/>
            <person name="Birren B."/>
            <person name="Lander E."/>
            <person name="Galagan J."/>
            <person name="Nusbaum C."/>
            <person name="Devon K."/>
            <person name="Cuomo C."/>
            <person name="Jaffe D."/>
            <person name="Butler J."/>
            <person name="Alvarez P."/>
            <person name="Gnerre S."/>
            <person name="Grabherr M."/>
            <person name="Mauceli E."/>
            <person name="Brockman W."/>
            <person name="Young S."/>
            <person name="LaButti K."/>
            <person name="Sykes S."/>
            <person name="DeCaprio D."/>
            <person name="Crawford M."/>
            <person name="Koehrsen M."/>
            <person name="Engels R."/>
            <person name="Montgomery P."/>
            <person name="Pearson M."/>
            <person name="Howarth C."/>
            <person name="Larson L."/>
            <person name="White J."/>
            <person name="Zeng Q."/>
            <person name="Kodira C."/>
            <person name="Yandava C."/>
            <person name="Alvarado L."/>
            <person name="O'Leary S."/>
            <person name="Szabo L."/>
            <person name="Dean R."/>
            <person name="Schein J."/>
        </authorList>
    </citation>
    <scope>NUCLEOTIDE SEQUENCE</scope>
    <source>
        <strain>CRL 75-36-700-3</strain>
    </source>
</reference>
<dbReference type="Proteomes" id="UP000008783">
    <property type="component" value="Unassembled WGS sequence"/>
</dbReference>
<dbReference type="GeneID" id="10538813"/>
<dbReference type="GO" id="GO:0031037">
    <property type="term" value="P:myosin II filament disassembly"/>
    <property type="evidence" value="ECO:0000318"/>
    <property type="project" value="GO_Central"/>
</dbReference>
<dbReference type="PROSITE" id="PS51158">
    <property type="entry name" value="ALPHA_KINASE"/>
    <property type="match status" value="1"/>
</dbReference>
<gene>
    <name evidence="8" type="ORF">PGTG_03561</name>
</gene>
<proteinExistence type="predicted"/>
<dbReference type="Gene3D" id="3.20.200.10">
    <property type="entry name" value="MHCK/EF2 kinase"/>
    <property type="match status" value="1"/>
</dbReference>
<dbReference type="GO" id="GO:0004674">
    <property type="term" value="F:protein serine/threonine kinase activity"/>
    <property type="evidence" value="ECO:0000318"/>
    <property type="project" value="GO_Central"/>
</dbReference>
<accession>E3JZY0</accession>
<feature type="region of interest" description="Disordered" evidence="6">
    <location>
        <begin position="40"/>
        <end position="78"/>
    </location>
</feature>
<evidence type="ECO:0000256" key="5">
    <source>
        <dbReference type="ARBA" id="ARBA00022840"/>
    </source>
</evidence>
<dbReference type="RefSeq" id="XP_003322024.1">
    <property type="nucleotide sequence ID" value="XM_003321976.2"/>
</dbReference>
<keyword evidence="1" id="KW-0723">Serine/threonine-protein kinase</keyword>
<evidence type="ECO:0000313" key="8">
    <source>
        <dbReference type="EMBL" id="EFP77605.1"/>
    </source>
</evidence>
<dbReference type="CDD" id="cd04515">
    <property type="entry name" value="Alpha_kinase"/>
    <property type="match status" value="1"/>
</dbReference>
<evidence type="ECO:0000256" key="3">
    <source>
        <dbReference type="ARBA" id="ARBA00022741"/>
    </source>
</evidence>
<dbReference type="PANTHER" id="PTHR45992">
    <property type="entry name" value="EUKARYOTIC ELONGATION FACTOR 2 KINASE-RELATED"/>
    <property type="match status" value="1"/>
</dbReference>
<dbReference type="GO" id="GO:0005524">
    <property type="term" value="F:ATP binding"/>
    <property type="evidence" value="ECO:0007669"/>
    <property type="project" value="UniProtKB-KW"/>
</dbReference>
<dbReference type="InterPro" id="IPR011009">
    <property type="entry name" value="Kinase-like_dom_sf"/>
</dbReference>
<dbReference type="InParanoid" id="E3JZY0"/>
<dbReference type="Pfam" id="PF02816">
    <property type="entry name" value="Alpha_kinase"/>
    <property type="match status" value="1"/>
</dbReference>
<dbReference type="SMART" id="SM00811">
    <property type="entry name" value="Alpha_kinase"/>
    <property type="match status" value="1"/>
</dbReference>
<evidence type="ECO:0000259" key="7">
    <source>
        <dbReference type="PROSITE" id="PS51158"/>
    </source>
</evidence>
<dbReference type="VEuPathDB" id="FungiDB:PGTG_03561"/>
<feature type="region of interest" description="Disordered" evidence="6">
    <location>
        <begin position="93"/>
        <end position="118"/>
    </location>
</feature>